<dbReference type="GO" id="GO:0019853">
    <property type="term" value="P:L-ascorbic acid biosynthetic process"/>
    <property type="evidence" value="ECO:0007669"/>
    <property type="project" value="TreeGrafter"/>
</dbReference>
<keyword evidence="3" id="KW-0479">Metal-binding</keyword>
<dbReference type="PRINTS" id="PR01790">
    <property type="entry name" value="SMP30FAMILY"/>
</dbReference>
<dbReference type="AlphaFoldDB" id="A0A2T7ULP7"/>
<comment type="cofactor">
    <cofactor evidence="3">
        <name>Zn(2+)</name>
        <dbReference type="ChEBI" id="CHEBI:29105"/>
    </cofactor>
    <text evidence="3">Binds 1 divalent metal cation per subunit.</text>
</comment>
<dbReference type="PANTHER" id="PTHR10907:SF47">
    <property type="entry name" value="REGUCALCIN"/>
    <property type="match status" value="1"/>
</dbReference>
<dbReference type="Gene3D" id="2.120.10.30">
    <property type="entry name" value="TolB, C-terminal domain"/>
    <property type="match status" value="1"/>
</dbReference>
<feature type="binding site" evidence="3">
    <location>
        <position position="102"/>
    </location>
    <ligand>
        <name>substrate</name>
    </ligand>
</feature>
<feature type="binding site" evidence="3">
    <location>
        <position position="122"/>
    </location>
    <ligand>
        <name>substrate</name>
    </ligand>
</feature>
<evidence type="ECO:0000313" key="6">
    <source>
        <dbReference type="Proteomes" id="UP000244810"/>
    </source>
</evidence>
<accession>A0A2T7ULP7</accession>
<keyword evidence="3" id="KW-0862">Zinc</keyword>
<dbReference type="SUPFAM" id="SSF63829">
    <property type="entry name" value="Calcium-dependent phosphotriesterase"/>
    <property type="match status" value="1"/>
</dbReference>
<dbReference type="InterPro" id="IPR011042">
    <property type="entry name" value="6-blade_b-propeller_TolB-like"/>
</dbReference>
<dbReference type="GO" id="GO:0004341">
    <property type="term" value="F:gluconolactonase activity"/>
    <property type="evidence" value="ECO:0007669"/>
    <property type="project" value="TreeGrafter"/>
</dbReference>
<dbReference type="Pfam" id="PF08450">
    <property type="entry name" value="SGL"/>
    <property type="match status" value="1"/>
</dbReference>
<feature type="domain" description="SMP-30/Gluconolactonase/LRE-like region" evidence="4">
    <location>
        <begin position="18"/>
        <end position="258"/>
    </location>
</feature>
<dbReference type="Proteomes" id="UP000244810">
    <property type="component" value="Unassembled WGS sequence"/>
</dbReference>
<proteinExistence type="inferred from homology"/>
<feature type="binding site" evidence="3">
    <location>
        <position position="104"/>
    </location>
    <ligand>
        <name>substrate</name>
    </ligand>
</feature>
<organism evidence="5 6">
    <name type="scientific">Pararhodobacter aggregans</name>
    <dbReference type="NCBI Taxonomy" id="404875"/>
    <lineage>
        <taxon>Bacteria</taxon>
        <taxon>Pseudomonadati</taxon>
        <taxon>Pseudomonadota</taxon>
        <taxon>Alphaproteobacteria</taxon>
        <taxon>Rhodobacterales</taxon>
        <taxon>Paracoccaceae</taxon>
        <taxon>Pararhodobacter</taxon>
    </lineage>
</organism>
<evidence type="ECO:0000259" key="4">
    <source>
        <dbReference type="Pfam" id="PF08450"/>
    </source>
</evidence>
<evidence type="ECO:0000256" key="3">
    <source>
        <dbReference type="PIRSR" id="PIRSR605511-2"/>
    </source>
</evidence>
<feature type="binding site" evidence="3">
    <location>
        <position position="200"/>
    </location>
    <ligand>
        <name>a divalent metal cation</name>
        <dbReference type="ChEBI" id="CHEBI:60240"/>
    </ligand>
</feature>
<feature type="active site" description="Proton donor/acceptor" evidence="2">
    <location>
        <position position="200"/>
    </location>
</feature>
<dbReference type="OrthoDB" id="2633250at2"/>
<dbReference type="PANTHER" id="PTHR10907">
    <property type="entry name" value="REGUCALCIN"/>
    <property type="match status" value="1"/>
</dbReference>
<dbReference type="InterPro" id="IPR013658">
    <property type="entry name" value="SGL"/>
</dbReference>
<comment type="caution">
    <text evidence="5">The sequence shown here is derived from an EMBL/GenBank/DDBJ whole genome shotgun (WGS) entry which is preliminary data.</text>
</comment>
<feature type="binding site" evidence="3">
    <location>
        <position position="20"/>
    </location>
    <ligand>
        <name>a divalent metal cation</name>
        <dbReference type="ChEBI" id="CHEBI:60240"/>
    </ligand>
</feature>
<dbReference type="RefSeq" id="WP_107754935.1">
    <property type="nucleotide sequence ID" value="NZ_QBKF01000018.1"/>
</dbReference>
<feature type="binding site" evidence="3">
    <location>
        <position position="150"/>
    </location>
    <ligand>
        <name>a divalent metal cation</name>
        <dbReference type="ChEBI" id="CHEBI:60240"/>
    </ligand>
</feature>
<keyword evidence="6" id="KW-1185">Reference proteome</keyword>
<comment type="similarity">
    <text evidence="1">Belongs to the SMP-30/CGR1 family.</text>
</comment>
<name>A0A2T7ULP7_9RHOB</name>
<dbReference type="EMBL" id="QDDR01000013">
    <property type="protein sequence ID" value="PVE45623.1"/>
    <property type="molecule type" value="Genomic_DNA"/>
</dbReference>
<dbReference type="GO" id="GO:0005509">
    <property type="term" value="F:calcium ion binding"/>
    <property type="evidence" value="ECO:0007669"/>
    <property type="project" value="TreeGrafter"/>
</dbReference>
<protein>
    <submittedName>
        <fullName evidence="5">Transcriptional regulator, IclR family protein</fullName>
    </submittedName>
</protein>
<sequence>MKDVIPDIAVAVRASATIGESPLWSARRERFLWIDIMGCQLHTYDPATGRDEATETPAAAGVLAEDPSGEIVLGLENGLARLGPDGEIERIAHAPHADPAFRFNDGKFDPQGRLWTGLMNKEGEKGSGVLYRFDPDGTWHVADTGFDLPNGLEWSRDGRSFYFTDSHKGEIYTYDFDPVSGRVENRRQFFAMNPADGKPDGLTMDPDGYLLSVLFDGSAIARIAPDGSLERTIRLPVPRPTSCVFSGDGRTLFVTTARIGLSDAQLDDAPLSGSLLQMDYDDALR</sequence>
<dbReference type="InterPro" id="IPR005511">
    <property type="entry name" value="SMP-30"/>
</dbReference>
<evidence type="ECO:0000256" key="1">
    <source>
        <dbReference type="ARBA" id="ARBA00008853"/>
    </source>
</evidence>
<reference evidence="5 6" key="1">
    <citation type="journal article" date="2011" name="Syst. Appl. Microbiol.">
        <title>Defluviimonas denitrificans gen. nov., sp. nov., and Pararhodobacter aggregans gen. nov., sp. nov., non-phototrophic Rhodobacteraceae from the biofilter of a marine aquaculture.</title>
        <authorList>
            <person name="Foesel B.U."/>
            <person name="Drake H.L."/>
            <person name="Schramm A."/>
        </authorList>
    </citation>
    <scope>NUCLEOTIDE SEQUENCE [LARGE SCALE GENOMIC DNA]</scope>
    <source>
        <strain evidence="5 6">D1-19</strain>
    </source>
</reference>
<evidence type="ECO:0000313" key="5">
    <source>
        <dbReference type="EMBL" id="PVE45623.1"/>
    </source>
</evidence>
<gene>
    <name evidence="5" type="ORF">DDE23_20380</name>
</gene>
<evidence type="ECO:0000256" key="2">
    <source>
        <dbReference type="PIRSR" id="PIRSR605511-1"/>
    </source>
</evidence>